<name>A0A5B0N2S8_PUCGR</name>
<evidence type="ECO:0000313" key="5">
    <source>
        <dbReference type="Proteomes" id="UP000324748"/>
    </source>
</evidence>
<dbReference type="AlphaFoldDB" id="A0A5B0N2S8"/>
<protein>
    <recommendedName>
        <fullName evidence="3">DUF6818 domain-containing protein</fullName>
    </recommendedName>
</protein>
<dbReference type="PANTHER" id="PTHR34409:SF1">
    <property type="entry name" value="MYB-LIKE DOMAIN-CONTAINING PROTEIN"/>
    <property type="match status" value="1"/>
</dbReference>
<sequence length="501" mass="54198">MIPLLSLLVLYNHLPPLESNLQLAHTQTTSRYLHNFLSTIFYLAAMSHLPPTQSGTQPATQPSGVATQMDPTLVSALQTQTTGSALQTQTTVSALQTQTTSRRTGRQKGSQGYNRDDCLALVTCVKHVLPLGSNDWNRVHELYEQYAAANGRTPRDPDPLKTKFKALVASKKPTGNPDCPVWIREAKRANMMIKDRAKSLAFVDDDDEEDIDSDDERNGVGNPVPLSPADFGSVSQGTLISGWSATQSQLPNNPLDLDADPNDESLHDSADISQSSSNPSLAAVQGQNSSVVNRALASSVAGAGDRGINSTQPQNTRQAPTFIQRNQSQTANSASRSTATGPSPSLGQSTAGRRAKASQPAGLHTTLATFFDPDARAARDQETSMSQFYASRLQEANSTIARLQDEINRLREGVNANILRLQDELRQAQTNLAQKTSDNQDLRHRLEMMQLRLELNPPGGFMQHGGVGVHGMRAGLFAQSHTHVGTSPWEVNQTGPSAHTQ</sequence>
<organism evidence="4 5">
    <name type="scientific">Puccinia graminis f. sp. tritici</name>
    <dbReference type="NCBI Taxonomy" id="56615"/>
    <lineage>
        <taxon>Eukaryota</taxon>
        <taxon>Fungi</taxon>
        <taxon>Dikarya</taxon>
        <taxon>Basidiomycota</taxon>
        <taxon>Pucciniomycotina</taxon>
        <taxon>Pucciniomycetes</taxon>
        <taxon>Pucciniales</taxon>
        <taxon>Pucciniaceae</taxon>
        <taxon>Puccinia</taxon>
    </lineage>
</organism>
<feature type="region of interest" description="Disordered" evidence="2">
    <location>
        <begin position="204"/>
        <end position="287"/>
    </location>
</feature>
<evidence type="ECO:0000313" key="4">
    <source>
        <dbReference type="EMBL" id="KAA1082913.1"/>
    </source>
</evidence>
<keyword evidence="5" id="KW-1185">Reference proteome</keyword>
<gene>
    <name evidence="4" type="ORF">PGT21_050072</name>
</gene>
<keyword evidence="1" id="KW-0175">Coiled coil</keyword>
<evidence type="ECO:0000256" key="1">
    <source>
        <dbReference type="SAM" id="Coils"/>
    </source>
</evidence>
<accession>A0A5B0N2S8</accession>
<dbReference type="EMBL" id="VSWC01000119">
    <property type="protein sequence ID" value="KAA1082913.1"/>
    <property type="molecule type" value="Genomic_DNA"/>
</dbReference>
<feature type="compositionally biased region" description="Polar residues" evidence="2">
    <location>
        <begin position="325"/>
        <end position="351"/>
    </location>
</feature>
<feature type="compositionally biased region" description="Polar residues" evidence="2">
    <location>
        <begin position="271"/>
        <end position="287"/>
    </location>
</feature>
<dbReference type="Pfam" id="PF20681">
    <property type="entry name" value="DUF6818"/>
    <property type="match status" value="1"/>
</dbReference>
<feature type="domain" description="DUF6818" evidence="3">
    <location>
        <begin position="130"/>
        <end position="210"/>
    </location>
</feature>
<evidence type="ECO:0000256" key="2">
    <source>
        <dbReference type="SAM" id="MobiDB-lite"/>
    </source>
</evidence>
<dbReference type="Proteomes" id="UP000324748">
    <property type="component" value="Unassembled WGS sequence"/>
</dbReference>
<feature type="compositionally biased region" description="Polar residues" evidence="2">
    <location>
        <begin position="233"/>
        <end position="249"/>
    </location>
</feature>
<feature type="compositionally biased region" description="Acidic residues" evidence="2">
    <location>
        <begin position="204"/>
        <end position="215"/>
    </location>
</feature>
<evidence type="ECO:0000259" key="3">
    <source>
        <dbReference type="Pfam" id="PF20681"/>
    </source>
</evidence>
<feature type="compositionally biased region" description="Polar residues" evidence="2">
    <location>
        <begin position="85"/>
        <end position="95"/>
    </location>
</feature>
<reference evidence="4 5" key="1">
    <citation type="submission" date="2019-05" db="EMBL/GenBank/DDBJ databases">
        <title>Emergence of the Ug99 lineage of the wheat stem rust pathogen through somatic hybridization.</title>
        <authorList>
            <person name="Li F."/>
            <person name="Upadhyaya N.M."/>
            <person name="Sperschneider J."/>
            <person name="Matny O."/>
            <person name="Nguyen-Phuc H."/>
            <person name="Mago R."/>
            <person name="Raley C."/>
            <person name="Miller M.E."/>
            <person name="Silverstein K.A.T."/>
            <person name="Henningsen E."/>
            <person name="Hirsch C.D."/>
            <person name="Visser B."/>
            <person name="Pretorius Z.A."/>
            <person name="Steffenson B.J."/>
            <person name="Schwessinger B."/>
            <person name="Dodds P.N."/>
            <person name="Figueroa M."/>
        </authorList>
    </citation>
    <scope>NUCLEOTIDE SEQUENCE [LARGE SCALE GENOMIC DNA]</scope>
    <source>
        <strain evidence="4">21-0</strain>
    </source>
</reference>
<feature type="region of interest" description="Disordered" evidence="2">
    <location>
        <begin position="85"/>
        <end position="112"/>
    </location>
</feature>
<proteinExistence type="predicted"/>
<dbReference type="OrthoDB" id="2499380at2759"/>
<dbReference type="PANTHER" id="PTHR34409">
    <property type="entry name" value="SET DOMAIN-CONTAINING PROTEIN"/>
    <property type="match status" value="1"/>
</dbReference>
<feature type="region of interest" description="Disordered" evidence="2">
    <location>
        <begin position="325"/>
        <end position="364"/>
    </location>
</feature>
<feature type="coiled-coil region" evidence="1">
    <location>
        <begin position="386"/>
        <end position="452"/>
    </location>
</feature>
<comment type="caution">
    <text evidence="4">The sequence shown here is derived from an EMBL/GenBank/DDBJ whole genome shotgun (WGS) entry which is preliminary data.</text>
</comment>
<dbReference type="InterPro" id="IPR049203">
    <property type="entry name" value="DUF6818"/>
</dbReference>